<name>A0ABY5PS25_9ACTN</name>
<dbReference type="RefSeq" id="WP_257855312.1">
    <property type="nucleotide sequence ID" value="NZ_CP102514.1"/>
</dbReference>
<accession>A0ABY5PS25</accession>
<evidence type="ECO:0000313" key="2">
    <source>
        <dbReference type="Proteomes" id="UP001057738"/>
    </source>
</evidence>
<sequence>MTFVKQRRFRIAFLTVYLDPAANRAYFLLPADPVEFTLALHEVGLLDIGHRVGVLRRTQGVFVDGSLVPASYVSGTLVAAVSRRTTGAAVAGR</sequence>
<organism evidence="1 2">
    <name type="scientific">Streptomyces yangpuensis</name>
    <dbReference type="NCBI Taxonomy" id="1648182"/>
    <lineage>
        <taxon>Bacteria</taxon>
        <taxon>Bacillati</taxon>
        <taxon>Actinomycetota</taxon>
        <taxon>Actinomycetes</taxon>
        <taxon>Kitasatosporales</taxon>
        <taxon>Streptomycetaceae</taxon>
        <taxon>Streptomyces</taxon>
    </lineage>
</organism>
<keyword evidence="2" id="KW-1185">Reference proteome</keyword>
<gene>
    <name evidence="1" type="ORF">NRK68_06450</name>
</gene>
<evidence type="ECO:0000313" key="1">
    <source>
        <dbReference type="EMBL" id="UUY46886.1"/>
    </source>
</evidence>
<dbReference type="GeneID" id="95573087"/>
<protein>
    <submittedName>
        <fullName evidence="1">Uncharacterized protein</fullName>
    </submittedName>
</protein>
<dbReference type="Proteomes" id="UP001057738">
    <property type="component" value="Chromosome"/>
</dbReference>
<proteinExistence type="predicted"/>
<dbReference type="EMBL" id="CP102514">
    <property type="protein sequence ID" value="UUY46886.1"/>
    <property type="molecule type" value="Genomic_DNA"/>
</dbReference>
<reference evidence="1" key="1">
    <citation type="submission" date="2022-08" db="EMBL/GenBank/DDBJ databases">
        <authorList>
            <person name="Tian L."/>
        </authorList>
    </citation>
    <scope>NUCLEOTIDE SEQUENCE</scope>
    <source>
        <strain evidence="1">CM253</strain>
    </source>
</reference>